<feature type="compositionally biased region" description="Basic and acidic residues" evidence="1">
    <location>
        <begin position="1"/>
        <end position="17"/>
    </location>
</feature>
<proteinExistence type="predicted"/>
<keyword evidence="2" id="KW-0472">Membrane</keyword>
<evidence type="ECO:0000256" key="1">
    <source>
        <dbReference type="SAM" id="MobiDB-lite"/>
    </source>
</evidence>
<feature type="compositionally biased region" description="Basic and acidic residues" evidence="1">
    <location>
        <begin position="41"/>
        <end position="51"/>
    </location>
</feature>
<feature type="region of interest" description="Disordered" evidence="1">
    <location>
        <begin position="365"/>
        <end position="401"/>
    </location>
</feature>
<sequence length="401" mass="45401">MAEHPTEKIEAAQKDEAYQPLWDTDQSVPEYMTLLMGEQTQKNEDATLHQESDDEDEELERPDQHPDPDYEYVYPGAPKRYDSARKDSEDEPEDSHDTDDIEEPEDASEDTPEDTRESRKDDKANHPVALASTEQPQQEQAQAMQNQATHAYGEYVRLEHLGLQPGAILPVIPEPFFGIPDSELIEMRLLDRSLESSAPMQACATHLNPVKIEENPTSRAAELQPVGYVPINNPLAGFNIEEIESQRTFWKTVLVVLLILNPFVLVPLVSMFDSSAGMSMLLFFITIGMGSFFVVPILWIVGIVQAVKHKNRLRELIQKTKTVHAEFWYYLVYNRLPDDYTGINGYTKKQGFFDEYEALKRQERAKLRESAAQHEPAAQRESAALHKPAAHPGSPGAEKQG</sequence>
<feature type="compositionally biased region" description="Basic and acidic residues" evidence="1">
    <location>
        <begin position="79"/>
        <end position="88"/>
    </location>
</feature>
<dbReference type="EMBL" id="AP014938">
    <property type="protein sequence ID" value="BAS19883.1"/>
    <property type="molecule type" value="Genomic_DNA"/>
</dbReference>
<evidence type="ECO:0000313" key="4">
    <source>
        <dbReference type="Proteomes" id="UP000066203"/>
    </source>
</evidence>
<organism evidence="3">
    <name type="scientific">Rothia mucilaginosa</name>
    <dbReference type="NCBI Taxonomy" id="43675"/>
    <lineage>
        <taxon>Bacteria</taxon>
        <taxon>Bacillati</taxon>
        <taxon>Actinomycetota</taxon>
        <taxon>Actinomycetes</taxon>
        <taxon>Micrococcales</taxon>
        <taxon>Micrococcaceae</taxon>
        <taxon>Rothia</taxon>
    </lineage>
</organism>
<dbReference type="PATRIC" id="fig|43675.28.peg.645"/>
<dbReference type="Proteomes" id="UP000066203">
    <property type="component" value="Chromosome"/>
</dbReference>
<dbReference type="RefSeq" id="WP_060824026.1">
    <property type="nucleotide sequence ID" value="NZ_AP014938.1"/>
</dbReference>
<keyword evidence="2" id="KW-1133">Transmembrane helix</keyword>
<gene>
    <name evidence="3" type="ORF">RM6536_0636</name>
</gene>
<feature type="region of interest" description="Disordered" evidence="1">
    <location>
        <begin position="1"/>
        <end position="126"/>
    </location>
</feature>
<accession>A0A0K2RYG8</accession>
<keyword evidence="2" id="KW-0812">Transmembrane</keyword>
<evidence type="ECO:0000313" key="3">
    <source>
        <dbReference type="EMBL" id="BAS19883.1"/>
    </source>
</evidence>
<name>A0A0K2RYG8_9MICC</name>
<protein>
    <recommendedName>
        <fullName evidence="5">Pyruvate ferredoxin oxidoreductase</fullName>
    </recommendedName>
</protein>
<feature type="transmembrane region" description="Helical" evidence="2">
    <location>
        <begin position="281"/>
        <end position="304"/>
    </location>
</feature>
<feature type="compositionally biased region" description="Acidic residues" evidence="1">
    <location>
        <begin position="89"/>
        <end position="112"/>
    </location>
</feature>
<dbReference type="AlphaFoldDB" id="A0A0K2RYG8"/>
<reference evidence="4" key="1">
    <citation type="submission" date="2015-08" db="EMBL/GenBank/DDBJ databases">
        <title>Complete genome sequence of Rothia mucilaginosa strain NUM-Rm6536.</title>
        <authorList>
            <person name="Nambu T."/>
        </authorList>
    </citation>
    <scope>NUCLEOTIDE SEQUENCE [LARGE SCALE GENOMIC DNA]</scope>
    <source>
        <strain evidence="4">NUM-Rm6536</strain>
    </source>
</reference>
<feature type="transmembrane region" description="Helical" evidence="2">
    <location>
        <begin position="249"/>
        <end position="269"/>
    </location>
</feature>
<evidence type="ECO:0008006" key="5">
    <source>
        <dbReference type="Google" id="ProtNLM"/>
    </source>
</evidence>
<feature type="compositionally biased region" description="Basic and acidic residues" evidence="1">
    <location>
        <begin position="113"/>
        <end position="125"/>
    </location>
</feature>
<evidence type="ECO:0000256" key="2">
    <source>
        <dbReference type="SAM" id="Phobius"/>
    </source>
</evidence>